<accession>A0ABP8PDC9</accession>
<dbReference type="PANTHER" id="PTHR43459:SF1">
    <property type="entry name" value="EG:BACN32G11.4 PROTEIN"/>
    <property type="match status" value="1"/>
</dbReference>
<dbReference type="Gene3D" id="3.90.226.10">
    <property type="entry name" value="2-enoyl-CoA Hydratase, Chain A, domain 1"/>
    <property type="match status" value="1"/>
</dbReference>
<proteinExistence type="inferred from homology"/>
<evidence type="ECO:0000313" key="2">
    <source>
        <dbReference type="EMBL" id="GAA4484337.1"/>
    </source>
</evidence>
<reference evidence="3" key="1">
    <citation type="journal article" date="2019" name="Int. J. Syst. Evol. Microbiol.">
        <title>The Global Catalogue of Microorganisms (GCM) 10K type strain sequencing project: providing services to taxonomists for standard genome sequencing and annotation.</title>
        <authorList>
            <consortium name="The Broad Institute Genomics Platform"/>
            <consortium name="The Broad Institute Genome Sequencing Center for Infectious Disease"/>
            <person name="Wu L."/>
            <person name="Ma J."/>
        </authorList>
    </citation>
    <scope>NUCLEOTIDE SEQUENCE [LARGE SCALE GENOMIC DNA]</scope>
    <source>
        <strain evidence="3">JCM 32206</strain>
    </source>
</reference>
<evidence type="ECO:0000313" key="3">
    <source>
        <dbReference type="Proteomes" id="UP001501183"/>
    </source>
</evidence>
<dbReference type="InterPro" id="IPR001753">
    <property type="entry name" value="Enoyl-CoA_hydra/iso"/>
</dbReference>
<dbReference type="RefSeq" id="WP_345348373.1">
    <property type="nucleotide sequence ID" value="NZ_BAABFB010000059.1"/>
</dbReference>
<evidence type="ECO:0000256" key="1">
    <source>
        <dbReference type="ARBA" id="ARBA00005254"/>
    </source>
</evidence>
<keyword evidence="3" id="KW-1185">Reference proteome</keyword>
<comment type="similarity">
    <text evidence="1">Belongs to the enoyl-CoA hydratase/isomerase family.</text>
</comment>
<name>A0ABP8PDC9_9NOCA</name>
<sequence>MSTDTSEILVDLADGVLRITLNRPARMNSVTAETLNAAADALDKHVGDDAVRVVVLTGAGRAFCTGADLSTIGDLSGPPEPSTIDAANRLVAALRAFPRPVVAAVNGPAAGVGVSLALAADLTVATESSYLLLAFTKIGLMPDGGATALVAASIGRARALKLALLAERLPAAAALEAGLIAGVYPDATFADDVDALVRGLVEGPSEAFAATKSAINDATLGQLDPAFARERGGQLELLAAADFAEGVDAFLNKRAAVFGRG</sequence>
<dbReference type="CDD" id="cd06558">
    <property type="entry name" value="crotonase-like"/>
    <property type="match status" value="1"/>
</dbReference>
<dbReference type="InterPro" id="IPR029045">
    <property type="entry name" value="ClpP/crotonase-like_dom_sf"/>
</dbReference>
<comment type="caution">
    <text evidence="2">The sequence shown here is derived from an EMBL/GenBank/DDBJ whole genome shotgun (WGS) entry which is preliminary data.</text>
</comment>
<dbReference type="Gene3D" id="1.10.12.10">
    <property type="entry name" value="Lyase 2-enoyl-coa Hydratase, Chain A, domain 2"/>
    <property type="match status" value="1"/>
</dbReference>
<organism evidence="2 3">
    <name type="scientific">Rhodococcus olei</name>
    <dbReference type="NCBI Taxonomy" id="2161675"/>
    <lineage>
        <taxon>Bacteria</taxon>
        <taxon>Bacillati</taxon>
        <taxon>Actinomycetota</taxon>
        <taxon>Actinomycetes</taxon>
        <taxon>Mycobacteriales</taxon>
        <taxon>Nocardiaceae</taxon>
        <taxon>Rhodococcus</taxon>
    </lineage>
</organism>
<dbReference type="EMBL" id="BAABFB010000059">
    <property type="protein sequence ID" value="GAA4484337.1"/>
    <property type="molecule type" value="Genomic_DNA"/>
</dbReference>
<gene>
    <name evidence="2" type="ORF">GCM10023094_37360</name>
</gene>
<protein>
    <submittedName>
        <fullName evidence="2">Enoyl-CoA hydratase</fullName>
    </submittedName>
</protein>
<dbReference type="Pfam" id="PF00378">
    <property type="entry name" value="ECH_1"/>
    <property type="match status" value="1"/>
</dbReference>
<dbReference type="SUPFAM" id="SSF52096">
    <property type="entry name" value="ClpP/crotonase"/>
    <property type="match status" value="1"/>
</dbReference>
<dbReference type="PANTHER" id="PTHR43459">
    <property type="entry name" value="ENOYL-COA HYDRATASE"/>
    <property type="match status" value="1"/>
</dbReference>
<dbReference type="Proteomes" id="UP001501183">
    <property type="component" value="Unassembled WGS sequence"/>
</dbReference>
<dbReference type="InterPro" id="IPR014748">
    <property type="entry name" value="Enoyl-CoA_hydra_C"/>
</dbReference>